<reference evidence="2" key="1">
    <citation type="submission" date="2021-03" db="EMBL/GenBank/DDBJ databases">
        <authorList>
            <person name="Tagirdzhanova G."/>
        </authorList>
    </citation>
    <scope>NUCLEOTIDE SEQUENCE</scope>
</reference>
<organism evidence="2 3">
    <name type="scientific">Alectoria fallacina</name>
    <dbReference type="NCBI Taxonomy" id="1903189"/>
    <lineage>
        <taxon>Eukaryota</taxon>
        <taxon>Fungi</taxon>
        <taxon>Dikarya</taxon>
        <taxon>Ascomycota</taxon>
        <taxon>Pezizomycotina</taxon>
        <taxon>Lecanoromycetes</taxon>
        <taxon>OSLEUM clade</taxon>
        <taxon>Lecanoromycetidae</taxon>
        <taxon>Lecanorales</taxon>
        <taxon>Lecanorineae</taxon>
        <taxon>Parmeliaceae</taxon>
        <taxon>Alectoria</taxon>
    </lineage>
</organism>
<dbReference type="OrthoDB" id="5394352at2759"/>
<feature type="signal peptide" evidence="1">
    <location>
        <begin position="1"/>
        <end position="20"/>
    </location>
</feature>
<proteinExistence type="predicted"/>
<dbReference type="Proteomes" id="UP000664203">
    <property type="component" value="Unassembled WGS sequence"/>
</dbReference>
<comment type="caution">
    <text evidence="2">The sequence shown here is derived from an EMBL/GenBank/DDBJ whole genome shotgun (WGS) entry which is preliminary data.</text>
</comment>
<keyword evidence="1" id="KW-0732">Signal</keyword>
<evidence type="ECO:0008006" key="4">
    <source>
        <dbReference type="Google" id="ProtNLM"/>
    </source>
</evidence>
<keyword evidence="3" id="KW-1185">Reference proteome</keyword>
<feature type="chain" id="PRO_5034765234" description="Ecp2 effector protein domain-containing protein" evidence="1">
    <location>
        <begin position="21"/>
        <end position="167"/>
    </location>
</feature>
<evidence type="ECO:0000313" key="3">
    <source>
        <dbReference type="Proteomes" id="UP000664203"/>
    </source>
</evidence>
<dbReference type="EMBL" id="CAJPDR010000114">
    <property type="protein sequence ID" value="CAF9918657.1"/>
    <property type="molecule type" value="Genomic_DNA"/>
</dbReference>
<dbReference type="AlphaFoldDB" id="A0A8H3F510"/>
<protein>
    <recommendedName>
        <fullName evidence="4">Ecp2 effector protein domain-containing protein</fullName>
    </recommendedName>
</protein>
<name>A0A8H3F510_9LECA</name>
<evidence type="ECO:0000313" key="2">
    <source>
        <dbReference type="EMBL" id="CAF9918657.1"/>
    </source>
</evidence>
<gene>
    <name evidence="2" type="ORF">ALECFALPRED_000777</name>
</gene>
<sequence>MPSAKTNLLLLLALSSTIVALSIPQAMNPTALFADNTTLNGELHCYPNRSFSTGRPSARDCISAIRRLPSSHIHGTFDQFMLPVSKSSGRCQVLVELKSLATEEGTWFGLSLAATQLTTACADRDGYLAKRGGWTDAGDHDRIRITLQSVRQALDRVGNGTSVDEEV</sequence>
<accession>A0A8H3F510</accession>
<evidence type="ECO:0000256" key="1">
    <source>
        <dbReference type="SAM" id="SignalP"/>
    </source>
</evidence>